<feature type="active site" evidence="10 11">
    <location>
        <position position="179"/>
    </location>
</feature>
<dbReference type="EMBL" id="FXSZ01000002">
    <property type="protein sequence ID" value="SMO47541.1"/>
    <property type="molecule type" value="Genomic_DNA"/>
</dbReference>
<dbReference type="InterPro" id="IPR029062">
    <property type="entry name" value="Class_I_gatase-like"/>
</dbReference>
<dbReference type="GO" id="GO:0004359">
    <property type="term" value="F:glutaminase activity"/>
    <property type="evidence" value="ECO:0007669"/>
    <property type="project" value="UniProtKB-EC"/>
</dbReference>
<dbReference type="PANTHER" id="PTHR42701:SF1">
    <property type="entry name" value="IMIDAZOLE GLYCEROL PHOSPHATE SYNTHASE SUBUNIT HISH"/>
    <property type="match status" value="1"/>
</dbReference>
<evidence type="ECO:0000256" key="8">
    <source>
        <dbReference type="ARBA" id="ARBA00047838"/>
    </source>
</evidence>
<feature type="active site" description="Nucleophile" evidence="10 11">
    <location>
        <position position="76"/>
    </location>
</feature>
<evidence type="ECO:0000256" key="9">
    <source>
        <dbReference type="ARBA" id="ARBA00049534"/>
    </source>
</evidence>
<sequence>MIGIINYGAGNIFSLQSALDRLGLSYKIIESVSDFDSCDRYIIPGVGHAAPAMKKLNSTGLVPLIKQTNKPVLGICLGMQLLASFSEEGNTDLLNLISMKVLKFNDSKLKIPHIGWNKVNPTEKETIFKNIPDESYFYFVHSYYLQHIPAYTLARTEYGLTYASSIKKNNYFGVQFHPEKSGKVGELLLKNFSEL</sequence>
<evidence type="ECO:0000256" key="5">
    <source>
        <dbReference type="ARBA" id="ARBA00022962"/>
    </source>
</evidence>
<feature type="domain" description="Glutamine amidotransferase" evidence="12">
    <location>
        <begin position="4"/>
        <end position="192"/>
    </location>
</feature>
<accession>A0A521BL57</accession>
<evidence type="ECO:0000256" key="10">
    <source>
        <dbReference type="HAMAP-Rule" id="MF_00278"/>
    </source>
</evidence>
<dbReference type="PIRSF" id="PIRSF000495">
    <property type="entry name" value="Amidotransf_hisH"/>
    <property type="match status" value="1"/>
</dbReference>
<dbReference type="Gene3D" id="3.40.50.880">
    <property type="match status" value="1"/>
</dbReference>
<keyword evidence="5 10" id="KW-0315">Glutamine amidotransferase</keyword>
<dbReference type="UniPathway" id="UPA00031">
    <property type="reaction ID" value="UER00010"/>
</dbReference>
<comment type="catalytic activity">
    <reaction evidence="9 10">
        <text>L-glutamine + H2O = L-glutamate + NH4(+)</text>
        <dbReference type="Rhea" id="RHEA:15889"/>
        <dbReference type="ChEBI" id="CHEBI:15377"/>
        <dbReference type="ChEBI" id="CHEBI:28938"/>
        <dbReference type="ChEBI" id="CHEBI:29985"/>
        <dbReference type="ChEBI" id="CHEBI:58359"/>
        <dbReference type="EC" id="3.5.1.2"/>
    </reaction>
</comment>
<comment type="catalytic activity">
    <reaction evidence="8 10">
        <text>5-[(5-phospho-1-deoxy-D-ribulos-1-ylimino)methylamino]-1-(5-phospho-beta-D-ribosyl)imidazole-4-carboxamide + L-glutamine = D-erythro-1-(imidazol-4-yl)glycerol 3-phosphate + 5-amino-1-(5-phospho-beta-D-ribosyl)imidazole-4-carboxamide + L-glutamate + H(+)</text>
        <dbReference type="Rhea" id="RHEA:24793"/>
        <dbReference type="ChEBI" id="CHEBI:15378"/>
        <dbReference type="ChEBI" id="CHEBI:29985"/>
        <dbReference type="ChEBI" id="CHEBI:58278"/>
        <dbReference type="ChEBI" id="CHEBI:58359"/>
        <dbReference type="ChEBI" id="CHEBI:58475"/>
        <dbReference type="ChEBI" id="CHEBI:58525"/>
        <dbReference type="EC" id="4.3.2.10"/>
    </reaction>
</comment>
<dbReference type="SUPFAM" id="SSF52317">
    <property type="entry name" value="Class I glutamine amidotransferase-like"/>
    <property type="match status" value="1"/>
</dbReference>
<dbReference type="OrthoDB" id="9807137at2"/>
<dbReference type="GO" id="GO:0016829">
    <property type="term" value="F:lyase activity"/>
    <property type="evidence" value="ECO:0007669"/>
    <property type="project" value="UniProtKB-KW"/>
</dbReference>
<comment type="pathway">
    <text evidence="1 10">Amino-acid biosynthesis; L-histidine biosynthesis; L-histidine from 5-phospho-alpha-D-ribose 1-diphosphate: step 5/9.</text>
</comment>
<evidence type="ECO:0000313" key="13">
    <source>
        <dbReference type="EMBL" id="SMO47541.1"/>
    </source>
</evidence>
<evidence type="ECO:0000256" key="3">
    <source>
        <dbReference type="ARBA" id="ARBA00022605"/>
    </source>
</evidence>
<evidence type="ECO:0000256" key="2">
    <source>
        <dbReference type="ARBA" id="ARBA00011152"/>
    </source>
</evidence>
<proteinExistence type="inferred from homology"/>
<organism evidence="13 14">
    <name type="scientific">Solitalea koreensis</name>
    <dbReference type="NCBI Taxonomy" id="543615"/>
    <lineage>
        <taxon>Bacteria</taxon>
        <taxon>Pseudomonadati</taxon>
        <taxon>Bacteroidota</taxon>
        <taxon>Sphingobacteriia</taxon>
        <taxon>Sphingobacteriales</taxon>
        <taxon>Sphingobacteriaceae</taxon>
        <taxon>Solitalea</taxon>
    </lineage>
</organism>
<dbReference type="InterPro" id="IPR017926">
    <property type="entry name" value="GATASE"/>
</dbReference>
<evidence type="ECO:0000256" key="7">
    <source>
        <dbReference type="ARBA" id="ARBA00023239"/>
    </source>
</evidence>
<dbReference type="PROSITE" id="PS51273">
    <property type="entry name" value="GATASE_TYPE_1"/>
    <property type="match status" value="1"/>
</dbReference>
<comment type="function">
    <text evidence="10">IGPS catalyzes the conversion of PRFAR and glutamine to IGP, AICAR and glutamate. The HisH subunit catalyzes the hydrolysis of glutamine to glutamate and ammonia as part of the synthesis of IGP and AICAR. The resulting ammonia molecule is channeled to the active site of HisF.</text>
</comment>
<dbReference type="EC" id="4.3.2.10" evidence="10"/>
<dbReference type="PANTHER" id="PTHR42701">
    <property type="entry name" value="IMIDAZOLE GLYCEROL PHOSPHATE SYNTHASE SUBUNIT HISH"/>
    <property type="match status" value="1"/>
</dbReference>
<evidence type="ECO:0000256" key="4">
    <source>
        <dbReference type="ARBA" id="ARBA00022801"/>
    </source>
</evidence>
<keyword evidence="4 10" id="KW-0378">Hydrolase</keyword>
<gene>
    <name evidence="10" type="primary">hisH</name>
    <name evidence="13" type="ORF">SAMN06265350_102268</name>
</gene>
<name>A0A521BL57_9SPHI</name>
<keyword evidence="3 10" id="KW-0028">Amino-acid biosynthesis</keyword>
<evidence type="ECO:0000256" key="1">
    <source>
        <dbReference type="ARBA" id="ARBA00005091"/>
    </source>
</evidence>
<comment type="subunit">
    <text evidence="2 10">Heterodimer of HisH and HisF.</text>
</comment>
<dbReference type="CDD" id="cd01748">
    <property type="entry name" value="GATase1_IGP_Synthase"/>
    <property type="match status" value="1"/>
</dbReference>
<comment type="subcellular location">
    <subcellularLocation>
        <location evidence="10">Cytoplasm</location>
    </subcellularLocation>
</comment>
<dbReference type="Pfam" id="PF00117">
    <property type="entry name" value="GATase"/>
    <property type="match status" value="1"/>
</dbReference>
<dbReference type="HAMAP" id="MF_00278">
    <property type="entry name" value="HisH"/>
    <property type="match status" value="1"/>
</dbReference>
<keyword evidence="14" id="KW-1185">Reference proteome</keyword>
<reference evidence="13 14" key="1">
    <citation type="submission" date="2017-05" db="EMBL/GenBank/DDBJ databases">
        <authorList>
            <person name="Varghese N."/>
            <person name="Submissions S."/>
        </authorList>
    </citation>
    <scope>NUCLEOTIDE SEQUENCE [LARGE SCALE GENOMIC DNA]</scope>
    <source>
        <strain evidence="13 14">DSM 21342</strain>
    </source>
</reference>
<dbReference type="Proteomes" id="UP000315971">
    <property type="component" value="Unassembled WGS sequence"/>
</dbReference>
<dbReference type="NCBIfam" id="TIGR01855">
    <property type="entry name" value="IMP_synth_hisH"/>
    <property type="match status" value="1"/>
</dbReference>
<dbReference type="GO" id="GO:0000105">
    <property type="term" value="P:L-histidine biosynthetic process"/>
    <property type="evidence" value="ECO:0007669"/>
    <property type="project" value="UniProtKB-UniRule"/>
</dbReference>
<evidence type="ECO:0000256" key="6">
    <source>
        <dbReference type="ARBA" id="ARBA00023102"/>
    </source>
</evidence>
<keyword evidence="7 10" id="KW-0456">Lyase</keyword>
<keyword evidence="10" id="KW-0963">Cytoplasm</keyword>
<evidence type="ECO:0000313" key="14">
    <source>
        <dbReference type="Proteomes" id="UP000315971"/>
    </source>
</evidence>
<dbReference type="InterPro" id="IPR010139">
    <property type="entry name" value="Imidazole-glycPsynth_HisH"/>
</dbReference>
<dbReference type="GO" id="GO:0005737">
    <property type="term" value="C:cytoplasm"/>
    <property type="evidence" value="ECO:0007669"/>
    <property type="project" value="UniProtKB-SubCell"/>
</dbReference>
<dbReference type="EC" id="3.5.1.2" evidence="10"/>
<protein>
    <recommendedName>
        <fullName evidence="10">Imidazole glycerol phosphate synthase subunit HisH</fullName>
        <ecNumber evidence="10">4.3.2.10</ecNumber>
    </recommendedName>
    <alternativeName>
        <fullName evidence="10">IGP synthase glutaminase subunit</fullName>
        <ecNumber evidence="10">3.5.1.2</ecNumber>
    </alternativeName>
    <alternativeName>
        <fullName evidence="10">IGP synthase subunit HisH</fullName>
    </alternativeName>
    <alternativeName>
        <fullName evidence="10">ImGP synthase subunit HisH</fullName>
        <shortName evidence="10">IGPS subunit HisH</shortName>
    </alternativeName>
</protein>
<feature type="active site" evidence="10 11">
    <location>
        <position position="177"/>
    </location>
</feature>
<evidence type="ECO:0000256" key="11">
    <source>
        <dbReference type="PIRSR" id="PIRSR000495-1"/>
    </source>
</evidence>
<keyword evidence="6 10" id="KW-0368">Histidine biosynthesis</keyword>
<dbReference type="RefSeq" id="WP_142601813.1">
    <property type="nucleotide sequence ID" value="NZ_FXSZ01000002.1"/>
</dbReference>
<keyword evidence="13" id="KW-0808">Transferase</keyword>
<dbReference type="AlphaFoldDB" id="A0A521BL57"/>
<dbReference type="GO" id="GO:0000107">
    <property type="term" value="F:imidazoleglycerol-phosphate synthase activity"/>
    <property type="evidence" value="ECO:0007669"/>
    <property type="project" value="UniProtKB-UniRule"/>
</dbReference>
<evidence type="ECO:0000259" key="12">
    <source>
        <dbReference type="Pfam" id="PF00117"/>
    </source>
</evidence>